<dbReference type="GO" id="GO:0005525">
    <property type="term" value="F:GTP binding"/>
    <property type="evidence" value="ECO:0007669"/>
    <property type="project" value="UniProtKB-KW"/>
</dbReference>
<evidence type="ECO:0000256" key="2">
    <source>
        <dbReference type="ARBA" id="ARBA00023134"/>
    </source>
</evidence>
<dbReference type="GO" id="GO:0003924">
    <property type="term" value="F:GTPase activity"/>
    <property type="evidence" value="ECO:0007669"/>
    <property type="project" value="TreeGrafter"/>
</dbReference>
<dbReference type="InterPro" id="IPR027417">
    <property type="entry name" value="P-loop_NTPase"/>
</dbReference>
<name>A0AAD7ZJ25_DIPPU</name>
<dbReference type="FunFam" id="1.10.1580.10:FF:000004">
    <property type="entry name" value="Mitochondrial GTPase 1"/>
    <property type="match status" value="1"/>
</dbReference>
<keyword evidence="2" id="KW-0342">GTP-binding</keyword>
<feature type="non-terminal residue" evidence="4">
    <location>
        <position position="213"/>
    </location>
</feature>
<evidence type="ECO:0000259" key="3">
    <source>
        <dbReference type="Pfam" id="PF01926"/>
    </source>
</evidence>
<dbReference type="PANTHER" id="PTHR45782:SF4">
    <property type="entry name" value="MITOCHONDRIAL RIBOSOME-ASSOCIATED GTPASE 1"/>
    <property type="match status" value="1"/>
</dbReference>
<evidence type="ECO:0000256" key="1">
    <source>
        <dbReference type="ARBA" id="ARBA00022741"/>
    </source>
</evidence>
<dbReference type="Proteomes" id="UP001233999">
    <property type="component" value="Unassembled WGS sequence"/>
</dbReference>
<dbReference type="EMBL" id="JASPKZ010007875">
    <property type="protein sequence ID" value="KAJ9581634.1"/>
    <property type="molecule type" value="Genomic_DNA"/>
</dbReference>
<accession>A0AAD7ZJ25</accession>
<dbReference type="Gene3D" id="3.40.50.300">
    <property type="entry name" value="P-loop containing nucleotide triphosphate hydrolases"/>
    <property type="match status" value="1"/>
</dbReference>
<proteinExistence type="predicted"/>
<reference evidence="4" key="1">
    <citation type="journal article" date="2023" name="IScience">
        <title>Live-bearing cockroach genome reveals convergent evolutionary mechanisms linked to viviparity in insects and beyond.</title>
        <authorList>
            <person name="Fouks B."/>
            <person name="Harrison M.C."/>
            <person name="Mikhailova A.A."/>
            <person name="Marchal E."/>
            <person name="English S."/>
            <person name="Carruthers M."/>
            <person name="Jennings E.C."/>
            <person name="Chiamaka E.L."/>
            <person name="Frigard R.A."/>
            <person name="Pippel M."/>
            <person name="Attardo G.M."/>
            <person name="Benoit J.B."/>
            <person name="Bornberg-Bauer E."/>
            <person name="Tobe S.S."/>
        </authorList>
    </citation>
    <scope>NUCLEOTIDE SEQUENCE</scope>
    <source>
        <strain evidence="4">Stay&amp;Tobe</strain>
    </source>
</reference>
<organism evidence="4 5">
    <name type="scientific">Diploptera punctata</name>
    <name type="common">Pacific beetle cockroach</name>
    <dbReference type="NCBI Taxonomy" id="6984"/>
    <lineage>
        <taxon>Eukaryota</taxon>
        <taxon>Metazoa</taxon>
        <taxon>Ecdysozoa</taxon>
        <taxon>Arthropoda</taxon>
        <taxon>Hexapoda</taxon>
        <taxon>Insecta</taxon>
        <taxon>Pterygota</taxon>
        <taxon>Neoptera</taxon>
        <taxon>Polyneoptera</taxon>
        <taxon>Dictyoptera</taxon>
        <taxon>Blattodea</taxon>
        <taxon>Blaberoidea</taxon>
        <taxon>Blaberidae</taxon>
        <taxon>Diplopterinae</taxon>
        <taxon>Diploptera</taxon>
    </lineage>
</organism>
<reference evidence="4" key="2">
    <citation type="submission" date="2023-05" db="EMBL/GenBank/DDBJ databases">
        <authorList>
            <person name="Fouks B."/>
        </authorList>
    </citation>
    <scope>NUCLEOTIDE SEQUENCE</scope>
    <source>
        <strain evidence="4">Stay&amp;Tobe</strain>
        <tissue evidence="4">Testes</tissue>
    </source>
</reference>
<dbReference type="Gene3D" id="1.10.1580.10">
    <property type="match status" value="1"/>
</dbReference>
<sequence>MIIGVPNVGKSSLINALRAKYTAKGNAAPVGAIAGITRSVQNRIKVSESPLVYLMDTPGILTPNIPDNDTGLRLALCSCQQDHLVGIDIIADYLLFLLNKNNRVSYVAYMGLKEPTDSIGTVLTTCAVMLGSYIKTRSVDGRGRVFVPDISSAANYFVKAFRSGKFGKMMLDQDRLTRYSTYRNPVYDVVCILLDTTLSRWKDEGNCYNCSLK</sequence>
<protein>
    <recommendedName>
        <fullName evidence="3">G domain-containing protein</fullName>
    </recommendedName>
</protein>
<evidence type="ECO:0000313" key="4">
    <source>
        <dbReference type="EMBL" id="KAJ9581634.1"/>
    </source>
</evidence>
<dbReference type="GO" id="GO:0032543">
    <property type="term" value="P:mitochondrial translation"/>
    <property type="evidence" value="ECO:0007669"/>
    <property type="project" value="TreeGrafter"/>
</dbReference>
<keyword evidence="1" id="KW-0547">Nucleotide-binding</keyword>
<feature type="domain" description="G" evidence="3">
    <location>
        <begin position="1"/>
        <end position="98"/>
    </location>
</feature>
<dbReference type="GO" id="GO:0005739">
    <property type="term" value="C:mitochondrion"/>
    <property type="evidence" value="ECO:0007669"/>
    <property type="project" value="TreeGrafter"/>
</dbReference>
<gene>
    <name evidence="4" type="ORF">L9F63_023188</name>
</gene>
<dbReference type="InterPro" id="IPR006073">
    <property type="entry name" value="GTP-bd"/>
</dbReference>
<evidence type="ECO:0000313" key="5">
    <source>
        <dbReference type="Proteomes" id="UP001233999"/>
    </source>
</evidence>
<dbReference type="AlphaFoldDB" id="A0AAD7ZJ25"/>
<keyword evidence="5" id="KW-1185">Reference proteome</keyword>
<dbReference type="Pfam" id="PF01926">
    <property type="entry name" value="MMR_HSR1"/>
    <property type="match status" value="1"/>
</dbReference>
<comment type="caution">
    <text evidence="4">The sequence shown here is derived from an EMBL/GenBank/DDBJ whole genome shotgun (WGS) entry which is preliminary data.</text>
</comment>
<dbReference type="InterPro" id="IPR023179">
    <property type="entry name" value="GTP-bd_ortho_bundle_sf"/>
</dbReference>
<dbReference type="PANTHER" id="PTHR45782">
    <property type="entry name" value="MITOCHONDRIAL RIBOSOME-ASSOCIATED GTPASE 1"/>
    <property type="match status" value="1"/>
</dbReference>
<dbReference type="SUPFAM" id="SSF52540">
    <property type="entry name" value="P-loop containing nucleoside triphosphate hydrolases"/>
    <property type="match status" value="1"/>
</dbReference>